<organism evidence="2 3">
    <name type="scientific">Hirsutella minnesotensis 3608</name>
    <dbReference type="NCBI Taxonomy" id="1043627"/>
    <lineage>
        <taxon>Eukaryota</taxon>
        <taxon>Fungi</taxon>
        <taxon>Dikarya</taxon>
        <taxon>Ascomycota</taxon>
        <taxon>Pezizomycotina</taxon>
        <taxon>Sordariomycetes</taxon>
        <taxon>Hypocreomycetidae</taxon>
        <taxon>Hypocreales</taxon>
        <taxon>Ophiocordycipitaceae</taxon>
        <taxon>Hirsutella</taxon>
    </lineage>
</organism>
<evidence type="ECO:0000256" key="1">
    <source>
        <dbReference type="SAM" id="Phobius"/>
    </source>
</evidence>
<sequence>MTQPVGRVMDAPPELAFWLRSSPIFCAGDMLYFLLRIVVDYLLEPTLSWRHFKAELAYRFRDEDWYQRPKEVEKSVMGRWVLIVLGGIPCQTIKLMAMRGIPLTQTWALLFFVALIFGEVLNVAAESIFRIHNGVSTETQDPSHSPTNAGNPFLRMTQVVGQVIFPTSSAEFAAERPGDAT</sequence>
<protein>
    <submittedName>
        <fullName evidence="2">Uncharacterized protein</fullName>
    </submittedName>
</protein>
<keyword evidence="1" id="KW-1133">Transmembrane helix</keyword>
<feature type="transmembrane region" description="Helical" evidence="1">
    <location>
        <begin position="80"/>
        <end position="101"/>
    </location>
</feature>
<gene>
    <name evidence="2" type="ORF">HIM_11592</name>
</gene>
<dbReference type="AlphaFoldDB" id="A0A0F7ZWI2"/>
<keyword evidence="3" id="KW-1185">Reference proteome</keyword>
<dbReference type="EMBL" id="KQ030776">
    <property type="protein sequence ID" value="KJZ69017.1"/>
    <property type="molecule type" value="Genomic_DNA"/>
</dbReference>
<feature type="transmembrane region" description="Helical" evidence="1">
    <location>
        <begin position="107"/>
        <end position="125"/>
    </location>
</feature>
<evidence type="ECO:0000313" key="3">
    <source>
        <dbReference type="Proteomes" id="UP000054481"/>
    </source>
</evidence>
<accession>A0A0F7ZWI2</accession>
<dbReference type="Proteomes" id="UP000054481">
    <property type="component" value="Unassembled WGS sequence"/>
</dbReference>
<dbReference type="OrthoDB" id="2847781at2759"/>
<evidence type="ECO:0000313" key="2">
    <source>
        <dbReference type="EMBL" id="KJZ69017.1"/>
    </source>
</evidence>
<keyword evidence="1" id="KW-0472">Membrane</keyword>
<keyword evidence="1" id="KW-0812">Transmembrane</keyword>
<proteinExistence type="predicted"/>
<name>A0A0F7ZWI2_9HYPO</name>
<reference evidence="2 3" key="1">
    <citation type="journal article" date="2014" name="Genome Biol. Evol.">
        <title>Comparative genomics and transcriptomics analyses reveal divergent lifestyle features of nematode endoparasitic fungus Hirsutella minnesotensis.</title>
        <authorList>
            <person name="Lai Y."/>
            <person name="Liu K."/>
            <person name="Zhang X."/>
            <person name="Zhang X."/>
            <person name="Li K."/>
            <person name="Wang N."/>
            <person name="Shu C."/>
            <person name="Wu Y."/>
            <person name="Wang C."/>
            <person name="Bushley K.E."/>
            <person name="Xiang M."/>
            <person name="Liu X."/>
        </authorList>
    </citation>
    <scope>NUCLEOTIDE SEQUENCE [LARGE SCALE GENOMIC DNA]</scope>
    <source>
        <strain evidence="2 3">3608</strain>
    </source>
</reference>